<evidence type="ECO:0000256" key="7">
    <source>
        <dbReference type="PROSITE-ProRule" id="PRU00339"/>
    </source>
</evidence>
<evidence type="ECO:0000256" key="6">
    <source>
        <dbReference type="ARBA" id="ARBA00023235"/>
    </source>
</evidence>
<dbReference type="GO" id="GO:0005829">
    <property type="term" value="C:cytosol"/>
    <property type="evidence" value="ECO:0007669"/>
    <property type="project" value="TreeGrafter"/>
</dbReference>
<feature type="domain" description="PPIase cyclophilin-type" evidence="8">
    <location>
        <begin position="8"/>
        <end position="208"/>
    </location>
</feature>
<keyword evidence="5" id="KW-0697">Rotamase</keyword>
<dbReference type="PANTHER" id="PTHR11071:SF561">
    <property type="entry name" value="PEPTIDYL-PROLYL CIS-TRANS ISOMERASE D-RELATED"/>
    <property type="match status" value="1"/>
</dbReference>
<keyword evidence="3" id="KW-0677">Repeat</keyword>
<dbReference type="SUPFAM" id="SSF50891">
    <property type="entry name" value="Cyclophilin-like"/>
    <property type="match status" value="1"/>
</dbReference>
<keyword evidence="4 7" id="KW-0802">TPR repeat</keyword>
<dbReference type="GO" id="GO:0003755">
    <property type="term" value="F:peptidyl-prolyl cis-trans isomerase activity"/>
    <property type="evidence" value="ECO:0007669"/>
    <property type="project" value="UniProtKB-KW"/>
</dbReference>
<dbReference type="SUPFAM" id="SSF48452">
    <property type="entry name" value="TPR-like"/>
    <property type="match status" value="1"/>
</dbReference>
<dbReference type="PRINTS" id="PR00153">
    <property type="entry name" value="CSAPPISMRASE"/>
</dbReference>
<dbReference type="Proteomes" id="UP000262825">
    <property type="component" value="Unassembled WGS sequence"/>
</dbReference>
<evidence type="ECO:0000259" key="8">
    <source>
        <dbReference type="PROSITE" id="PS50072"/>
    </source>
</evidence>
<evidence type="ECO:0000313" key="9">
    <source>
        <dbReference type="EMBL" id="SSD58395.1"/>
    </source>
</evidence>
<dbReference type="FunFam" id="1.25.40.10:FF:000029">
    <property type="entry name" value="peptidyl-prolyl cis-trans isomerase D"/>
    <property type="match status" value="1"/>
</dbReference>
<evidence type="ECO:0000256" key="2">
    <source>
        <dbReference type="ARBA" id="ARBA00013194"/>
    </source>
</evidence>
<dbReference type="InterPro" id="IPR029000">
    <property type="entry name" value="Cyclophilin-like_dom_sf"/>
</dbReference>
<dbReference type="InterPro" id="IPR011990">
    <property type="entry name" value="TPR-like_helical_dom_sf"/>
</dbReference>
<dbReference type="Pfam" id="PF00515">
    <property type="entry name" value="TPR_1"/>
    <property type="match status" value="1"/>
</dbReference>
<evidence type="ECO:0000256" key="5">
    <source>
        <dbReference type="ARBA" id="ARBA00023110"/>
    </source>
</evidence>
<name>A0A376B130_9ASCO</name>
<evidence type="ECO:0000313" key="10">
    <source>
        <dbReference type="Proteomes" id="UP000262825"/>
    </source>
</evidence>
<dbReference type="AlphaFoldDB" id="A0A376B130"/>
<evidence type="ECO:0000256" key="3">
    <source>
        <dbReference type="ARBA" id="ARBA00022737"/>
    </source>
</evidence>
<dbReference type="InterPro" id="IPR019734">
    <property type="entry name" value="TPR_rpt"/>
</dbReference>
<dbReference type="GO" id="GO:0016018">
    <property type="term" value="F:cyclosporin A binding"/>
    <property type="evidence" value="ECO:0007669"/>
    <property type="project" value="TreeGrafter"/>
</dbReference>
<accession>A0A376B130</accession>
<keyword evidence="6 9" id="KW-0413">Isomerase</keyword>
<sequence length="406" mass="46665">MDASKYIYLDIKIENHRLGRIVIELFKDKAPKATYNFYHLCKGDKQIDGKQLTLKNNIFHRVFKNFMIQAGDIVYGSIPTDGNVTTELNKETLGKGGCSIYSKKWPLSCENTGIDNETSSAVSGNFEDENTGEFTSSMLVAMANAGTKDTNSSQFFITTYPSPHLNGKHSVFGKVIHGKCVVRNIESVDVDKSDGVPLKNVIIEDCGEWNESMDIPFYNGCNDTIGGDIYEEYPIDETRIKEDDFNEAYRISDIIKNSGSLLFKKRDYENSIFKYLKAVRYVNEYIPDLDMDKENHIKFFNLKVKIYLNICFCFFNLKDFNNAIKYSAYILELDETVNDMDLAKAYSRRGNSYYAQKKYELALKDYKNCKIKNPDDKVVDQKIETAEKLLIKEKEKSKRNLAKFFD</sequence>
<dbReference type="GO" id="GO:0051082">
    <property type="term" value="F:unfolded protein binding"/>
    <property type="evidence" value="ECO:0007669"/>
    <property type="project" value="UniProtKB-ARBA"/>
</dbReference>
<dbReference type="Gene3D" id="1.25.40.10">
    <property type="entry name" value="Tetratricopeptide repeat domain"/>
    <property type="match status" value="1"/>
</dbReference>
<dbReference type="Pfam" id="PF00160">
    <property type="entry name" value="Pro_isomerase"/>
    <property type="match status" value="1"/>
</dbReference>
<feature type="repeat" description="TPR" evidence="7">
    <location>
        <begin position="343"/>
        <end position="376"/>
    </location>
</feature>
<dbReference type="SMART" id="SM00028">
    <property type="entry name" value="TPR"/>
    <property type="match status" value="3"/>
</dbReference>
<keyword evidence="10" id="KW-1185">Reference proteome</keyword>
<dbReference type="PANTHER" id="PTHR11071">
    <property type="entry name" value="PEPTIDYL-PROLYL CIS-TRANS ISOMERASE"/>
    <property type="match status" value="1"/>
</dbReference>
<gene>
    <name evidence="9" type="ORF">SCODWIG_00156</name>
</gene>
<dbReference type="EMBL" id="UFAJ01000010">
    <property type="protein sequence ID" value="SSD58395.1"/>
    <property type="molecule type" value="Genomic_DNA"/>
</dbReference>
<dbReference type="InterPro" id="IPR002130">
    <property type="entry name" value="Cyclophilin-type_PPIase_dom"/>
</dbReference>
<evidence type="ECO:0000256" key="1">
    <source>
        <dbReference type="ARBA" id="ARBA00000971"/>
    </source>
</evidence>
<proteinExistence type="predicted"/>
<organism evidence="9 10">
    <name type="scientific">Saccharomycodes ludwigii</name>
    <dbReference type="NCBI Taxonomy" id="36035"/>
    <lineage>
        <taxon>Eukaryota</taxon>
        <taxon>Fungi</taxon>
        <taxon>Dikarya</taxon>
        <taxon>Ascomycota</taxon>
        <taxon>Saccharomycotina</taxon>
        <taxon>Saccharomycetes</taxon>
        <taxon>Saccharomycodales</taxon>
        <taxon>Saccharomycodaceae</taxon>
        <taxon>Saccharomycodes</taxon>
    </lineage>
</organism>
<comment type="catalytic activity">
    <reaction evidence="1">
        <text>[protein]-peptidylproline (omega=180) = [protein]-peptidylproline (omega=0)</text>
        <dbReference type="Rhea" id="RHEA:16237"/>
        <dbReference type="Rhea" id="RHEA-COMP:10747"/>
        <dbReference type="Rhea" id="RHEA-COMP:10748"/>
        <dbReference type="ChEBI" id="CHEBI:83833"/>
        <dbReference type="ChEBI" id="CHEBI:83834"/>
        <dbReference type="EC" id="5.2.1.8"/>
    </reaction>
</comment>
<dbReference type="VEuPathDB" id="FungiDB:SCODWIG_00156"/>
<dbReference type="GO" id="GO:0042026">
    <property type="term" value="P:protein refolding"/>
    <property type="evidence" value="ECO:0007669"/>
    <property type="project" value="UniProtKB-ARBA"/>
</dbReference>
<reference evidence="10" key="1">
    <citation type="submission" date="2018-06" db="EMBL/GenBank/DDBJ databases">
        <authorList>
            <person name="Guldener U."/>
        </authorList>
    </citation>
    <scope>NUCLEOTIDE SEQUENCE [LARGE SCALE GENOMIC DNA]</scope>
    <source>
        <strain evidence="10">UTAD17</strain>
    </source>
</reference>
<evidence type="ECO:0000256" key="4">
    <source>
        <dbReference type="ARBA" id="ARBA00022803"/>
    </source>
</evidence>
<dbReference type="PROSITE" id="PS50005">
    <property type="entry name" value="TPR"/>
    <property type="match status" value="1"/>
</dbReference>
<dbReference type="Gene3D" id="2.40.100.10">
    <property type="entry name" value="Cyclophilin-like"/>
    <property type="match status" value="1"/>
</dbReference>
<dbReference type="PROSITE" id="PS50072">
    <property type="entry name" value="CSA_PPIASE_2"/>
    <property type="match status" value="1"/>
</dbReference>
<protein>
    <recommendedName>
        <fullName evidence="2">peptidylprolyl isomerase</fullName>
        <ecNumber evidence="2">5.2.1.8</ecNumber>
    </recommendedName>
</protein>
<dbReference type="EC" id="5.2.1.8" evidence="2"/>